<feature type="compositionally biased region" description="Gly residues" evidence="3">
    <location>
        <begin position="187"/>
        <end position="197"/>
    </location>
</feature>
<evidence type="ECO:0000313" key="5">
    <source>
        <dbReference type="EMBL" id="GIX93303.1"/>
    </source>
</evidence>
<proteinExistence type="predicted"/>
<comment type="caution">
    <text evidence="5">The sequence shown here is derived from an EMBL/GenBank/DDBJ whole genome shotgun (WGS) entry which is preliminary data.</text>
</comment>
<dbReference type="GO" id="GO:0005634">
    <property type="term" value="C:nucleus"/>
    <property type="evidence" value="ECO:0007669"/>
    <property type="project" value="UniProtKB-UniRule"/>
</dbReference>
<dbReference type="InterPro" id="IPR036910">
    <property type="entry name" value="HMG_box_dom_sf"/>
</dbReference>
<evidence type="ECO:0000313" key="6">
    <source>
        <dbReference type="Proteomes" id="UP001054945"/>
    </source>
</evidence>
<feature type="DNA-binding region" description="HMG box" evidence="2">
    <location>
        <begin position="209"/>
        <end position="245"/>
    </location>
</feature>
<dbReference type="PROSITE" id="PS50118">
    <property type="entry name" value="HMG_BOX_2"/>
    <property type="match status" value="1"/>
</dbReference>
<dbReference type="PANTHER" id="PTHR10270:SF317">
    <property type="entry name" value="TRANSCRIPTION FACTOR SOX-15-RELATED"/>
    <property type="match status" value="1"/>
</dbReference>
<dbReference type="InterPro" id="IPR050140">
    <property type="entry name" value="SRY-related_HMG-box_TF-like"/>
</dbReference>
<reference evidence="5 6" key="1">
    <citation type="submission" date="2021-06" db="EMBL/GenBank/DDBJ databases">
        <title>Caerostris extrusa draft genome.</title>
        <authorList>
            <person name="Kono N."/>
            <person name="Arakawa K."/>
        </authorList>
    </citation>
    <scope>NUCLEOTIDE SEQUENCE [LARGE SCALE GENOMIC DNA]</scope>
</reference>
<dbReference type="GO" id="GO:0001228">
    <property type="term" value="F:DNA-binding transcription activator activity, RNA polymerase II-specific"/>
    <property type="evidence" value="ECO:0007669"/>
    <property type="project" value="TreeGrafter"/>
</dbReference>
<dbReference type="GO" id="GO:0000978">
    <property type="term" value="F:RNA polymerase II cis-regulatory region sequence-specific DNA binding"/>
    <property type="evidence" value="ECO:0007669"/>
    <property type="project" value="TreeGrafter"/>
</dbReference>
<feature type="region of interest" description="Disordered" evidence="3">
    <location>
        <begin position="224"/>
        <end position="245"/>
    </location>
</feature>
<dbReference type="InterPro" id="IPR009071">
    <property type="entry name" value="HMG_box_dom"/>
</dbReference>
<keyword evidence="2" id="KW-0539">Nucleus</keyword>
<evidence type="ECO:0000256" key="2">
    <source>
        <dbReference type="PROSITE-ProRule" id="PRU00267"/>
    </source>
</evidence>
<keyword evidence="1 2" id="KW-0238">DNA-binding</keyword>
<dbReference type="EMBL" id="BPLR01004231">
    <property type="protein sequence ID" value="GIX93303.1"/>
    <property type="molecule type" value="Genomic_DNA"/>
</dbReference>
<feature type="domain" description="HMG box" evidence="4">
    <location>
        <begin position="209"/>
        <end position="245"/>
    </location>
</feature>
<dbReference type="SUPFAM" id="SSF47095">
    <property type="entry name" value="HMG-box"/>
    <property type="match status" value="1"/>
</dbReference>
<evidence type="ECO:0000256" key="3">
    <source>
        <dbReference type="SAM" id="MobiDB-lite"/>
    </source>
</evidence>
<dbReference type="PANTHER" id="PTHR10270">
    <property type="entry name" value="SOX TRANSCRIPTION FACTOR"/>
    <property type="match status" value="1"/>
</dbReference>
<gene>
    <name evidence="5" type="primary">AVEN_254530_1</name>
    <name evidence="5" type="ORF">CEXT_73881</name>
</gene>
<accession>A0AAV4PBD9</accession>
<dbReference type="AlphaFoldDB" id="A0AAV4PBD9"/>
<sequence>MPNSGERPPVSGFNGGNQANLPILDSTLYQILGEKEVRESFLTVCVPVGVVRLWHSVWRRAKIQWEKQPFSELSIRHPLSILKVILNCDKLVQQTQADKLVVEQDGNVPLSAKPVMYNSGVNYRGSEDGWGMVYPHYSYKCSAYQEENSVTPIPWTPEMSNMSDDSPPPPMEGDEEPASPMPTPTSRGGGRGSGGGKSSAAAAALEQRIRRPMNAFMVWAKSERKRLADENPDMHNADLSKLLGK</sequence>
<evidence type="ECO:0000259" key="4">
    <source>
        <dbReference type="PROSITE" id="PS50118"/>
    </source>
</evidence>
<dbReference type="Proteomes" id="UP001054945">
    <property type="component" value="Unassembled WGS sequence"/>
</dbReference>
<feature type="compositionally biased region" description="Basic and acidic residues" evidence="3">
    <location>
        <begin position="224"/>
        <end position="238"/>
    </location>
</feature>
<dbReference type="Pfam" id="PF00505">
    <property type="entry name" value="HMG_box"/>
    <property type="match status" value="1"/>
</dbReference>
<evidence type="ECO:0000256" key="1">
    <source>
        <dbReference type="ARBA" id="ARBA00023125"/>
    </source>
</evidence>
<keyword evidence="6" id="KW-1185">Reference proteome</keyword>
<dbReference type="Gene3D" id="1.10.30.10">
    <property type="entry name" value="High mobility group box domain"/>
    <property type="match status" value="1"/>
</dbReference>
<protein>
    <submittedName>
        <fullName evidence="5">HMG box domain-containing protein</fullName>
    </submittedName>
</protein>
<feature type="region of interest" description="Disordered" evidence="3">
    <location>
        <begin position="152"/>
        <end position="207"/>
    </location>
</feature>
<name>A0AAV4PBD9_CAEEX</name>
<dbReference type="GO" id="GO:0030154">
    <property type="term" value="P:cell differentiation"/>
    <property type="evidence" value="ECO:0007669"/>
    <property type="project" value="TreeGrafter"/>
</dbReference>
<organism evidence="5 6">
    <name type="scientific">Caerostris extrusa</name>
    <name type="common">Bark spider</name>
    <name type="synonym">Caerostris bankana</name>
    <dbReference type="NCBI Taxonomy" id="172846"/>
    <lineage>
        <taxon>Eukaryota</taxon>
        <taxon>Metazoa</taxon>
        <taxon>Ecdysozoa</taxon>
        <taxon>Arthropoda</taxon>
        <taxon>Chelicerata</taxon>
        <taxon>Arachnida</taxon>
        <taxon>Araneae</taxon>
        <taxon>Araneomorphae</taxon>
        <taxon>Entelegynae</taxon>
        <taxon>Araneoidea</taxon>
        <taxon>Araneidae</taxon>
        <taxon>Caerostris</taxon>
    </lineage>
</organism>